<dbReference type="AlphaFoldDB" id="A0A0F3NL89"/>
<evidence type="ECO:0000259" key="3">
    <source>
        <dbReference type="Pfam" id="PF01551"/>
    </source>
</evidence>
<dbReference type="EMBL" id="LANW01000001">
    <property type="protein sequence ID" value="KJV67644.1"/>
    <property type="molecule type" value="Genomic_DNA"/>
</dbReference>
<dbReference type="InterPro" id="IPR011055">
    <property type="entry name" value="Dup_hybrid_motif"/>
</dbReference>
<dbReference type="Gene3D" id="2.70.70.10">
    <property type="entry name" value="Glucose Permease (Domain IIA)"/>
    <property type="match status" value="1"/>
</dbReference>
<dbReference type="PROSITE" id="PS51257">
    <property type="entry name" value="PROKAR_LIPOPROTEIN"/>
    <property type="match status" value="1"/>
</dbReference>
<proteinExistence type="predicted"/>
<reference evidence="4 5" key="1">
    <citation type="submission" date="2015-01" db="EMBL/GenBank/DDBJ databases">
        <title>Genome Sequencing of Rickettsiales.</title>
        <authorList>
            <person name="Daugherty S.C."/>
            <person name="Su Q."/>
            <person name="Abolude K."/>
            <person name="Beier-Sexton M."/>
            <person name="Carlyon J.A."/>
            <person name="Carter R."/>
            <person name="Day N.P."/>
            <person name="Dumler S.J."/>
            <person name="Dyachenko V."/>
            <person name="Godinez A."/>
            <person name="Kurtti T.J."/>
            <person name="Lichay M."/>
            <person name="Mullins K.E."/>
            <person name="Ott S."/>
            <person name="Pappas-Brown V."/>
            <person name="Paris D.H."/>
            <person name="Patel P."/>
            <person name="Richards A.L."/>
            <person name="Sadzewicz L."/>
            <person name="Sears K."/>
            <person name="Seidman D."/>
            <person name="Sengamalay N."/>
            <person name="Stenos J."/>
            <person name="Tallon L.J."/>
            <person name="Vincent G."/>
            <person name="Fraser C.M."/>
            <person name="Munderloh U."/>
            <person name="Dunning-Hotopp J.C."/>
        </authorList>
    </citation>
    <scope>NUCLEOTIDE SEQUENCE [LARGE SCALE GENOMIC DNA]</scope>
    <source>
        <strain evidence="4 5">ApNP</strain>
    </source>
</reference>
<dbReference type="Pfam" id="PF01551">
    <property type="entry name" value="Peptidase_M23"/>
    <property type="match status" value="1"/>
</dbReference>
<evidence type="ECO:0000256" key="1">
    <source>
        <dbReference type="ARBA" id="ARBA00022729"/>
    </source>
</evidence>
<dbReference type="Proteomes" id="UP000033385">
    <property type="component" value="Unassembled WGS sequence"/>
</dbReference>
<evidence type="ECO:0000313" key="5">
    <source>
        <dbReference type="Proteomes" id="UP000033385"/>
    </source>
</evidence>
<name>A0A0F3NL89_ANAPH</name>
<dbReference type="SUPFAM" id="SSF51261">
    <property type="entry name" value="Duplicated hybrid motif"/>
    <property type="match status" value="1"/>
</dbReference>
<comment type="caution">
    <text evidence="4">The sequence shown here is derived from an EMBL/GenBank/DDBJ whole genome shotgun (WGS) entry which is preliminary data.</text>
</comment>
<evidence type="ECO:0000313" key="4">
    <source>
        <dbReference type="EMBL" id="KJV67644.1"/>
    </source>
</evidence>
<dbReference type="PANTHER" id="PTHR21666">
    <property type="entry name" value="PEPTIDASE-RELATED"/>
    <property type="match status" value="1"/>
</dbReference>
<dbReference type="InterPro" id="IPR016047">
    <property type="entry name" value="M23ase_b-sheet_dom"/>
</dbReference>
<dbReference type="GO" id="GO:0004222">
    <property type="term" value="F:metalloendopeptidase activity"/>
    <property type="evidence" value="ECO:0007669"/>
    <property type="project" value="TreeGrafter"/>
</dbReference>
<dbReference type="CDD" id="cd12797">
    <property type="entry name" value="M23_peptidase"/>
    <property type="match status" value="1"/>
</dbReference>
<gene>
    <name evidence="4" type="ORF">APHNP_1338</name>
</gene>
<dbReference type="InterPro" id="IPR050570">
    <property type="entry name" value="Cell_wall_metabolism_enzyme"/>
</dbReference>
<dbReference type="PANTHER" id="PTHR21666:SF289">
    <property type="entry name" value="L-ALA--D-GLU ENDOPEPTIDASE"/>
    <property type="match status" value="1"/>
</dbReference>
<feature type="chain" id="PRO_5002465046" evidence="2">
    <location>
        <begin position="22"/>
        <end position="222"/>
    </location>
</feature>
<protein>
    <submittedName>
        <fullName evidence="4">Peptidase M23 family protein</fullName>
    </submittedName>
</protein>
<feature type="signal peptide" evidence="2">
    <location>
        <begin position="1"/>
        <end position="21"/>
    </location>
</feature>
<keyword evidence="1 2" id="KW-0732">Signal</keyword>
<sequence length="222" mass="24059">MRIAASSVCLFLLCGCLTQSPAPVSMKGERFYGSTDSDEHLEYRLTRDNSTPTGRSTAKPGLILVEDASTSNMDPVVYEARPGCDFSMPLNGKVVSMQSFGNTGGVRCESGVAIISKGDIEVTASSRGKVMYVGKNLRKYGNLVILEHDRYTITMYYNLDEIGVKIGDSVNKGDVLATIASSYAGGKALSKGNTPFCCFSMRHDGKEVDTVQHLKQCKLSQR</sequence>
<accession>A0A0F3NL89</accession>
<feature type="domain" description="M23ase beta-sheet core" evidence="3">
    <location>
        <begin position="110"/>
        <end position="209"/>
    </location>
</feature>
<organism evidence="4 5">
    <name type="scientific">Anaplasma phagocytophilum str. ApNP</name>
    <dbReference type="NCBI Taxonomy" id="1359153"/>
    <lineage>
        <taxon>Bacteria</taxon>
        <taxon>Pseudomonadati</taxon>
        <taxon>Pseudomonadota</taxon>
        <taxon>Alphaproteobacteria</taxon>
        <taxon>Rickettsiales</taxon>
        <taxon>Anaplasmataceae</taxon>
        <taxon>Anaplasma</taxon>
        <taxon>phagocytophilum group</taxon>
    </lineage>
</organism>
<dbReference type="PATRIC" id="fig|1359153.3.peg.1367"/>
<evidence type="ECO:0000256" key="2">
    <source>
        <dbReference type="SAM" id="SignalP"/>
    </source>
</evidence>